<keyword evidence="2" id="KW-0812">Transmembrane</keyword>
<dbReference type="AlphaFoldDB" id="A0A4U5NIQ1"/>
<dbReference type="PANTHER" id="PTHR11567:SF171">
    <property type="entry name" value="ACID PHOSPHATASE FAMILY"/>
    <property type="match status" value="1"/>
</dbReference>
<comment type="caution">
    <text evidence="4">The sequence shown here is derived from an EMBL/GenBank/DDBJ whole genome shotgun (WGS) entry which is preliminary data.</text>
</comment>
<dbReference type="OrthoDB" id="10257284at2759"/>
<sequence>MLPRLLLFFSLSLVQAKDLTLQSVQIFFRHGQRYPSTYVVYPTEDPKMAEGKIHGEMTKFGIQQEYNLGQNLKETYGEFIGEKYNSSELLVMTGFDNRTSVSALAALAALLPPQQDQIFHNRLMWQPIPVHTEPILDMVSFGTFDHCPELRTRVRGMSSYKTMDDEYSKLVKFYEKNAGVAISEAFVFQKVLDSVKTRKDMPNELPLPEWADDSTFIKQSVETCEQLHVKFIDLVLESTGGWHYTLITENIHNRIHGNSQHKTILYAAHDANLMTMARFLGLSQLQTTLSPYGSYLAFEHHKIDGKDVVKVISHMNLNGSREELSIAGCPSPCLFSTFASLKRGLSSAQWTGVCQGYSSEALIICHDKVTMIAILLLISVLLFVAFVSALFACFYYRARVRQLTDPEQLHLLSS</sequence>
<organism evidence="4 5">
    <name type="scientific">Steinernema carpocapsae</name>
    <name type="common">Entomopathogenic nematode</name>
    <dbReference type="NCBI Taxonomy" id="34508"/>
    <lineage>
        <taxon>Eukaryota</taxon>
        <taxon>Metazoa</taxon>
        <taxon>Ecdysozoa</taxon>
        <taxon>Nematoda</taxon>
        <taxon>Chromadorea</taxon>
        <taxon>Rhabditida</taxon>
        <taxon>Tylenchina</taxon>
        <taxon>Panagrolaimomorpha</taxon>
        <taxon>Strongyloidoidea</taxon>
        <taxon>Steinernematidae</taxon>
        <taxon>Steinernema</taxon>
    </lineage>
</organism>
<keyword evidence="2" id="KW-1133">Transmembrane helix</keyword>
<evidence type="ECO:0000313" key="5">
    <source>
        <dbReference type="Proteomes" id="UP000298663"/>
    </source>
</evidence>
<dbReference type="Pfam" id="PF00328">
    <property type="entry name" value="His_Phos_2"/>
    <property type="match status" value="1"/>
</dbReference>
<dbReference type="GO" id="GO:0016791">
    <property type="term" value="F:phosphatase activity"/>
    <property type="evidence" value="ECO:0007669"/>
    <property type="project" value="UniProtKB-ARBA"/>
</dbReference>
<dbReference type="EMBL" id="AZBU02000004">
    <property type="protein sequence ID" value="TKR82672.1"/>
    <property type="molecule type" value="Genomic_DNA"/>
</dbReference>
<gene>
    <name evidence="4" type="ORF">L596_016360</name>
</gene>
<proteinExistence type="inferred from homology"/>
<feature type="signal peptide" evidence="3">
    <location>
        <begin position="1"/>
        <end position="16"/>
    </location>
</feature>
<protein>
    <submittedName>
        <fullName evidence="4">Uncharacterized protein</fullName>
    </submittedName>
</protein>
<keyword evidence="3" id="KW-0732">Signal</keyword>
<dbReference type="PANTHER" id="PTHR11567">
    <property type="entry name" value="ACID PHOSPHATASE-RELATED"/>
    <property type="match status" value="1"/>
</dbReference>
<feature type="chain" id="PRO_5020548130" evidence="3">
    <location>
        <begin position="17"/>
        <end position="414"/>
    </location>
</feature>
<evidence type="ECO:0000256" key="2">
    <source>
        <dbReference type="SAM" id="Phobius"/>
    </source>
</evidence>
<dbReference type="InterPro" id="IPR000560">
    <property type="entry name" value="His_Pase_clade-2"/>
</dbReference>
<evidence type="ECO:0000256" key="1">
    <source>
        <dbReference type="ARBA" id="ARBA00005375"/>
    </source>
</evidence>
<reference evidence="4 5" key="2">
    <citation type="journal article" date="2019" name="G3 (Bethesda)">
        <title>Hybrid Assembly of the Genome of the Entomopathogenic Nematode Steinernema carpocapsae Identifies the X-Chromosome.</title>
        <authorList>
            <person name="Serra L."/>
            <person name="Macchietto M."/>
            <person name="Macias-Munoz A."/>
            <person name="McGill C.J."/>
            <person name="Rodriguez I.M."/>
            <person name="Rodriguez B."/>
            <person name="Murad R."/>
            <person name="Mortazavi A."/>
        </authorList>
    </citation>
    <scope>NUCLEOTIDE SEQUENCE [LARGE SCALE GENOMIC DNA]</scope>
    <source>
        <strain evidence="4 5">ALL</strain>
    </source>
</reference>
<keyword evidence="2" id="KW-0472">Membrane</keyword>
<keyword evidence="5" id="KW-1185">Reference proteome</keyword>
<dbReference type="InterPro" id="IPR050645">
    <property type="entry name" value="Histidine_acid_phosphatase"/>
</dbReference>
<comment type="similarity">
    <text evidence="1">Belongs to the histidine acid phosphatase family.</text>
</comment>
<dbReference type="Gene3D" id="3.40.50.1240">
    <property type="entry name" value="Phosphoglycerate mutase-like"/>
    <property type="match status" value="1"/>
</dbReference>
<dbReference type="InterPro" id="IPR029033">
    <property type="entry name" value="His_PPase_superfam"/>
</dbReference>
<evidence type="ECO:0000256" key="3">
    <source>
        <dbReference type="SAM" id="SignalP"/>
    </source>
</evidence>
<dbReference type="Proteomes" id="UP000298663">
    <property type="component" value="Unassembled WGS sequence"/>
</dbReference>
<feature type="transmembrane region" description="Helical" evidence="2">
    <location>
        <begin position="371"/>
        <end position="396"/>
    </location>
</feature>
<dbReference type="SUPFAM" id="SSF53254">
    <property type="entry name" value="Phosphoglycerate mutase-like"/>
    <property type="match status" value="1"/>
</dbReference>
<name>A0A4U5NIQ1_STECR</name>
<evidence type="ECO:0000313" key="4">
    <source>
        <dbReference type="EMBL" id="TKR82672.1"/>
    </source>
</evidence>
<reference evidence="4 5" key="1">
    <citation type="journal article" date="2015" name="Genome Biol.">
        <title>Comparative genomics of Steinernema reveals deeply conserved gene regulatory networks.</title>
        <authorList>
            <person name="Dillman A.R."/>
            <person name="Macchietto M."/>
            <person name="Porter C.F."/>
            <person name="Rogers A."/>
            <person name="Williams B."/>
            <person name="Antoshechkin I."/>
            <person name="Lee M.M."/>
            <person name="Goodwin Z."/>
            <person name="Lu X."/>
            <person name="Lewis E.E."/>
            <person name="Goodrich-Blair H."/>
            <person name="Stock S.P."/>
            <person name="Adams B.J."/>
            <person name="Sternberg P.W."/>
            <person name="Mortazavi A."/>
        </authorList>
    </citation>
    <scope>NUCLEOTIDE SEQUENCE [LARGE SCALE GENOMIC DNA]</scope>
    <source>
        <strain evidence="4 5">ALL</strain>
    </source>
</reference>
<dbReference type="CDD" id="cd07061">
    <property type="entry name" value="HP_HAP_like"/>
    <property type="match status" value="1"/>
</dbReference>
<dbReference type="STRING" id="34508.A0A4U5NIQ1"/>
<accession>A0A4U5NIQ1</accession>